<reference evidence="4 5" key="1">
    <citation type="submission" date="2020-08" db="EMBL/GenBank/DDBJ databases">
        <title>Sequencing the genomes of 1000 actinobacteria strains.</title>
        <authorList>
            <person name="Klenk H.-P."/>
        </authorList>
    </citation>
    <scope>NUCLEOTIDE SEQUENCE [LARGE SCALE GENOMIC DNA]</scope>
    <source>
        <strain evidence="4 5">DSM 45362</strain>
    </source>
</reference>
<feature type="active site" evidence="1">
    <location>
        <position position="282"/>
    </location>
</feature>
<evidence type="ECO:0000256" key="1">
    <source>
        <dbReference type="PROSITE-ProRule" id="PRU01122"/>
    </source>
</evidence>
<dbReference type="EC" id="3.4.21.53" evidence="1"/>
<keyword evidence="5" id="KW-1185">Reference proteome</keyword>
<dbReference type="GO" id="GO:0030163">
    <property type="term" value="P:protein catabolic process"/>
    <property type="evidence" value="ECO:0007669"/>
    <property type="project" value="InterPro"/>
</dbReference>
<organism evidence="4 5">
    <name type="scientific">Allocatelliglobosispora scoriae</name>
    <dbReference type="NCBI Taxonomy" id="643052"/>
    <lineage>
        <taxon>Bacteria</taxon>
        <taxon>Bacillati</taxon>
        <taxon>Actinomycetota</taxon>
        <taxon>Actinomycetes</taxon>
        <taxon>Micromonosporales</taxon>
        <taxon>Micromonosporaceae</taxon>
        <taxon>Allocatelliglobosispora</taxon>
    </lineage>
</organism>
<dbReference type="SUPFAM" id="SSF50156">
    <property type="entry name" value="PDZ domain-like"/>
    <property type="match status" value="1"/>
</dbReference>
<dbReference type="RefSeq" id="WP_184839946.1">
    <property type="nucleotide sequence ID" value="NZ_JACHMN010000002.1"/>
</dbReference>
<dbReference type="SUPFAM" id="SSF54211">
    <property type="entry name" value="Ribosomal protein S5 domain 2-like"/>
    <property type="match status" value="1"/>
</dbReference>
<dbReference type="Proteomes" id="UP000587527">
    <property type="component" value="Unassembled WGS sequence"/>
</dbReference>
<protein>
    <recommendedName>
        <fullName evidence="1">endopeptidase La</fullName>
        <ecNumber evidence="1">3.4.21.53</ecNumber>
    </recommendedName>
</protein>
<gene>
    <name evidence="4" type="ORF">F4553_005088</name>
</gene>
<dbReference type="InterPro" id="IPR027065">
    <property type="entry name" value="Lon_Prtase"/>
</dbReference>
<dbReference type="GO" id="GO:0004176">
    <property type="term" value="F:ATP-dependent peptidase activity"/>
    <property type="evidence" value="ECO:0007669"/>
    <property type="project" value="UniProtKB-UniRule"/>
</dbReference>
<evidence type="ECO:0000259" key="3">
    <source>
        <dbReference type="PROSITE" id="PS51786"/>
    </source>
</evidence>
<name>A0A841BX38_9ACTN</name>
<proteinExistence type="inferred from homology"/>
<evidence type="ECO:0000313" key="5">
    <source>
        <dbReference type="Proteomes" id="UP000587527"/>
    </source>
</evidence>
<feature type="active site" evidence="1">
    <location>
        <position position="237"/>
    </location>
</feature>
<dbReference type="PROSITE" id="PS50106">
    <property type="entry name" value="PDZ"/>
    <property type="match status" value="1"/>
</dbReference>
<dbReference type="PROSITE" id="PS51786">
    <property type="entry name" value="LON_PROTEOLYTIC"/>
    <property type="match status" value="1"/>
</dbReference>
<evidence type="ECO:0000259" key="2">
    <source>
        <dbReference type="PROSITE" id="PS50106"/>
    </source>
</evidence>
<comment type="similarity">
    <text evidence="1">Belongs to the peptidase S16 family.</text>
</comment>
<keyword evidence="1" id="KW-0378">Hydrolase</keyword>
<accession>A0A841BX38</accession>
<dbReference type="InterPro" id="IPR020568">
    <property type="entry name" value="Ribosomal_Su5_D2-typ_SF"/>
</dbReference>
<dbReference type="GO" id="GO:0004252">
    <property type="term" value="F:serine-type endopeptidase activity"/>
    <property type="evidence" value="ECO:0007669"/>
    <property type="project" value="UniProtKB-UniRule"/>
</dbReference>
<dbReference type="PANTHER" id="PTHR10046">
    <property type="entry name" value="ATP DEPENDENT LON PROTEASE FAMILY MEMBER"/>
    <property type="match status" value="1"/>
</dbReference>
<dbReference type="InterPro" id="IPR008269">
    <property type="entry name" value="Lon_proteolytic"/>
</dbReference>
<keyword evidence="1" id="KW-0645">Protease</keyword>
<keyword evidence="1" id="KW-0720">Serine protease</keyword>
<sequence>MKSRGLTVLLGAILAGLLMWQVTQADVPYVVLGAGPTYDTLGKDDKGAPVIEVTGKDTSTSAGQLRMVTVGVQSETDIFSVIKAWWSGEQAVVPRELIYPPGQTQEQVEETNKQDFAASQSSAETVALKELGYPIRATVKEVAADGAAVGKLAVGDIVTTVDGTPVDSTEKLVELIRAKPVGATLKIGRERDGKAEIVEITTKAGEDGTPRVGVSAENKQPHPFELKIHLDDVGGPSAGLMFALGIIDKLTPADLTGGKIIAGTGTIDDNGTVGPIGGIAQKLVGAKDADAAYFLTPAANCDEAKANAVDGLTLVKVGTLDEGLDALTAIREGKPLPKC</sequence>
<dbReference type="AlphaFoldDB" id="A0A841BX38"/>
<feature type="domain" description="Lon proteolytic" evidence="3">
    <location>
        <begin position="232"/>
        <end position="330"/>
    </location>
</feature>
<dbReference type="EMBL" id="JACHMN010000002">
    <property type="protein sequence ID" value="MBB5871709.1"/>
    <property type="molecule type" value="Genomic_DNA"/>
</dbReference>
<dbReference type="GO" id="GO:0005524">
    <property type="term" value="F:ATP binding"/>
    <property type="evidence" value="ECO:0007669"/>
    <property type="project" value="InterPro"/>
</dbReference>
<dbReference type="GO" id="GO:0006508">
    <property type="term" value="P:proteolysis"/>
    <property type="evidence" value="ECO:0007669"/>
    <property type="project" value="UniProtKB-KW"/>
</dbReference>
<evidence type="ECO:0000313" key="4">
    <source>
        <dbReference type="EMBL" id="MBB5871709.1"/>
    </source>
</evidence>
<comment type="caution">
    <text evidence="4">The sequence shown here is derived from an EMBL/GenBank/DDBJ whole genome shotgun (WGS) entry which is preliminary data.</text>
</comment>
<comment type="catalytic activity">
    <reaction evidence="1">
        <text>Hydrolysis of proteins in presence of ATP.</text>
        <dbReference type="EC" id="3.4.21.53"/>
    </reaction>
</comment>
<dbReference type="Pfam" id="PF05362">
    <property type="entry name" value="Lon_C"/>
    <property type="match status" value="1"/>
</dbReference>
<dbReference type="InterPro" id="IPR014721">
    <property type="entry name" value="Ribsml_uS5_D2-typ_fold_subgr"/>
</dbReference>
<feature type="domain" description="PDZ" evidence="2">
    <location>
        <begin position="115"/>
        <end position="191"/>
    </location>
</feature>
<dbReference type="InterPro" id="IPR001478">
    <property type="entry name" value="PDZ"/>
</dbReference>
<dbReference type="Pfam" id="PF13180">
    <property type="entry name" value="PDZ_2"/>
    <property type="match status" value="1"/>
</dbReference>
<dbReference type="InterPro" id="IPR036034">
    <property type="entry name" value="PDZ_sf"/>
</dbReference>
<dbReference type="Gene3D" id="3.30.230.10">
    <property type="match status" value="1"/>
</dbReference>